<feature type="non-terminal residue" evidence="2">
    <location>
        <position position="137"/>
    </location>
</feature>
<name>A0A087TY39_STEMI</name>
<evidence type="ECO:0000256" key="1">
    <source>
        <dbReference type="SAM" id="MobiDB-lite"/>
    </source>
</evidence>
<dbReference type="EMBL" id="KK117280">
    <property type="protein sequence ID" value="KFM70028.1"/>
    <property type="molecule type" value="Genomic_DNA"/>
</dbReference>
<dbReference type="AlphaFoldDB" id="A0A087TY39"/>
<feature type="region of interest" description="Disordered" evidence="1">
    <location>
        <begin position="1"/>
        <end position="29"/>
    </location>
</feature>
<proteinExistence type="predicted"/>
<gene>
    <name evidence="2" type="ORF">X975_05091</name>
</gene>
<feature type="compositionally biased region" description="Basic residues" evidence="1">
    <location>
        <begin position="61"/>
        <end position="70"/>
    </location>
</feature>
<dbReference type="OrthoDB" id="6428901at2759"/>
<dbReference type="OMA" id="DNEDIMY"/>
<feature type="region of interest" description="Disordered" evidence="1">
    <location>
        <begin position="59"/>
        <end position="89"/>
    </location>
</feature>
<reference evidence="2 3" key="1">
    <citation type="submission" date="2013-11" db="EMBL/GenBank/DDBJ databases">
        <title>Genome sequencing of Stegodyphus mimosarum.</title>
        <authorList>
            <person name="Bechsgaard J."/>
        </authorList>
    </citation>
    <scope>NUCLEOTIDE SEQUENCE [LARGE SCALE GENOMIC DNA]</scope>
</reference>
<evidence type="ECO:0000313" key="3">
    <source>
        <dbReference type="Proteomes" id="UP000054359"/>
    </source>
</evidence>
<keyword evidence="3" id="KW-1185">Reference proteome</keyword>
<protein>
    <submittedName>
        <fullName evidence="2">Uncharacterized protein</fullName>
    </submittedName>
</protein>
<sequence>MGTFGSSRAGYTYDIPYPPRRSEKSEGKYESPAIYFPAYHHTGVELRSHRDRVIYGVSERSRRKHEKKRSWRESGDGNSSTESDNEDIMYAVHSSDDRILRDEARESETECDRLWKTYESCQYEDTKRWTAEHPVLS</sequence>
<accession>A0A087TY39</accession>
<organism evidence="2 3">
    <name type="scientific">Stegodyphus mimosarum</name>
    <name type="common">African social velvet spider</name>
    <dbReference type="NCBI Taxonomy" id="407821"/>
    <lineage>
        <taxon>Eukaryota</taxon>
        <taxon>Metazoa</taxon>
        <taxon>Ecdysozoa</taxon>
        <taxon>Arthropoda</taxon>
        <taxon>Chelicerata</taxon>
        <taxon>Arachnida</taxon>
        <taxon>Araneae</taxon>
        <taxon>Araneomorphae</taxon>
        <taxon>Entelegynae</taxon>
        <taxon>Eresoidea</taxon>
        <taxon>Eresidae</taxon>
        <taxon>Stegodyphus</taxon>
    </lineage>
</organism>
<dbReference type="Proteomes" id="UP000054359">
    <property type="component" value="Unassembled WGS sequence"/>
</dbReference>
<evidence type="ECO:0000313" key="2">
    <source>
        <dbReference type="EMBL" id="KFM70028.1"/>
    </source>
</evidence>
<feature type="compositionally biased region" description="Basic and acidic residues" evidence="1">
    <location>
        <begin position="20"/>
        <end position="29"/>
    </location>
</feature>